<dbReference type="GO" id="GO:0000447">
    <property type="term" value="P:endonucleolytic cleavage in ITS1 to separate SSU-rRNA from 5.8S rRNA and LSU-rRNA from tricistronic rRNA transcript (SSU-rRNA, 5.8S rRNA, LSU-rRNA)"/>
    <property type="evidence" value="ECO:0000318"/>
    <property type="project" value="GO_Central"/>
</dbReference>
<dbReference type="Ensembl" id="ENSOANT00000019538.2">
    <property type="protein sequence ID" value="ENSOANP00000019535.2"/>
    <property type="gene ID" value="ENSOANG00000012348.2"/>
</dbReference>
<dbReference type="GO" id="GO:0005654">
    <property type="term" value="C:nucleoplasm"/>
    <property type="evidence" value="ECO:0007669"/>
    <property type="project" value="Ensembl"/>
</dbReference>
<dbReference type="Bgee" id="ENSOANG00000012348">
    <property type="expression patterns" value="Expressed in liver and 7 other cell types or tissues"/>
</dbReference>
<evidence type="ECO:0000313" key="8">
    <source>
        <dbReference type="Proteomes" id="UP000002279"/>
    </source>
</evidence>
<dbReference type="GeneTree" id="ENSGT00390000005213"/>
<evidence type="ECO:0000256" key="2">
    <source>
        <dbReference type="ARBA" id="ARBA00010077"/>
    </source>
</evidence>
<evidence type="ECO:0000313" key="7">
    <source>
        <dbReference type="Ensembl" id="ENSOANP00000019535.2"/>
    </source>
</evidence>
<dbReference type="OrthoDB" id="28455at2759"/>
<keyword evidence="4 5" id="KW-0539">Nucleus</keyword>
<dbReference type="GO" id="GO:0005730">
    <property type="term" value="C:nucleolus"/>
    <property type="evidence" value="ECO:0000318"/>
    <property type="project" value="GO_Central"/>
</dbReference>
<dbReference type="PANTHER" id="PTHR17602:SF4">
    <property type="entry name" value="RIBOSOME BIOGENESIS REGULATORY PROTEIN HOMOLOG"/>
    <property type="match status" value="1"/>
</dbReference>
<dbReference type="OMA" id="ACDKNRI"/>
<feature type="compositionally biased region" description="Basic and acidic residues" evidence="6">
    <location>
        <begin position="236"/>
        <end position="246"/>
    </location>
</feature>
<dbReference type="HOGENOM" id="CLU_065163_1_0_1"/>
<feature type="compositionally biased region" description="Basic residues" evidence="6">
    <location>
        <begin position="304"/>
        <end position="317"/>
    </location>
</feature>
<evidence type="ECO:0000256" key="4">
    <source>
        <dbReference type="ARBA" id="ARBA00023242"/>
    </source>
</evidence>
<dbReference type="Pfam" id="PF04939">
    <property type="entry name" value="RRS1"/>
    <property type="match status" value="1"/>
</dbReference>
<dbReference type="RefSeq" id="XP_007660407.1">
    <property type="nucleotide sequence ID" value="XM_007662217.3"/>
</dbReference>
<comment type="function">
    <text evidence="5">Involved in ribosomal large subunit assembly.</text>
</comment>
<name>F7FNC6_ORNAN</name>
<dbReference type="PANTHER" id="PTHR17602">
    <property type="entry name" value="RIBOSOME BIOGENESIS REGULATORY PROTEIN"/>
    <property type="match status" value="1"/>
</dbReference>
<proteinExistence type="inferred from homology"/>
<dbReference type="AlphaFoldDB" id="F7FNC6"/>
<dbReference type="eggNOG" id="KOG1765">
    <property type="taxonomic scope" value="Eukaryota"/>
</dbReference>
<dbReference type="InterPro" id="IPR007023">
    <property type="entry name" value="Ribosom_reg"/>
</dbReference>
<sequence>MAEQVAEEVLARAERDEAEKLRRIAVHKELELEFDLGHLLATDRNPTDALRRSSAGLEPGLRALARDNTQLLVNRLWQLPATRVEEALVVQLPEPATRLPREKPLPKARPPTRWQQFARLKGIRARKKTNLVWDEARREWRRRWGYQRAKDDTKDWLIEVPHAADPMQDQFALRLRAKKERVARNEFNRLRNIARAHKLPPPPGRDGMRPTGHQDREELGRAERVAKRSTASLGRFQERLPKEKAPRGPGRKRQFQPLLGDLEAERKAQLEMLRVLGSHKPRLDVTRATNKQMREDDREEAAARRRKMGQRGKRQRKGGPPGPGAGKRKGGPPGTAGGKRKGGPPGTAGGKRRGGPLGGKKGGKPQGGKRRKGRV</sequence>
<feature type="region of interest" description="Disordered" evidence="6">
    <location>
        <begin position="276"/>
        <end position="375"/>
    </location>
</feature>
<dbReference type="GO" id="GO:1901796">
    <property type="term" value="P:regulation of signal transduction by p53 class mediator"/>
    <property type="evidence" value="ECO:0007669"/>
    <property type="project" value="Ensembl"/>
</dbReference>
<evidence type="ECO:0000256" key="3">
    <source>
        <dbReference type="ARBA" id="ARBA00022517"/>
    </source>
</evidence>
<feature type="compositionally biased region" description="Basic residues" evidence="6">
    <location>
        <begin position="361"/>
        <end position="375"/>
    </location>
</feature>
<reference evidence="7 8" key="1">
    <citation type="journal article" date="2008" name="Nature">
        <title>Genome analysis of the platypus reveals unique signatures of evolution.</title>
        <authorList>
            <person name="Warren W.C."/>
            <person name="Hillier L.W."/>
            <person name="Marshall Graves J.A."/>
            <person name="Birney E."/>
            <person name="Ponting C.P."/>
            <person name="Grutzner F."/>
            <person name="Belov K."/>
            <person name="Miller W."/>
            <person name="Clarke L."/>
            <person name="Chinwalla A.T."/>
            <person name="Yang S.P."/>
            <person name="Heger A."/>
            <person name="Locke D.P."/>
            <person name="Miethke P."/>
            <person name="Waters P.D."/>
            <person name="Veyrunes F."/>
            <person name="Fulton L."/>
            <person name="Fulton B."/>
            <person name="Graves T."/>
            <person name="Wallis J."/>
            <person name="Puente X.S."/>
            <person name="Lopez-Otin C."/>
            <person name="Ordonez G.R."/>
            <person name="Eichler E.E."/>
            <person name="Chen L."/>
            <person name="Cheng Z."/>
            <person name="Deakin J.E."/>
            <person name="Alsop A."/>
            <person name="Thompson K."/>
            <person name="Kirby P."/>
            <person name="Papenfuss A.T."/>
            <person name="Wakefield M.J."/>
            <person name="Olender T."/>
            <person name="Lancet D."/>
            <person name="Huttley G.A."/>
            <person name="Smit A.F."/>
            <person name="Pask A."/>
            <person name="Temple-Smith P."/>
            <person name="Batzer M.A."/>
            <person name="Walker J.A."/>
            <person name="Konkel M.K."/>
            <person name="Harris R.S."/>
            <person name="Whittington C.M."/>
            <person name="Wong E.S."/>
            <person name="Gemmell N.J."/>
            <person name="Buschiazzo E."/>
            <person name="Vargas Jentzsch I.M."/>
            <person name="Merkel A."/>
            <person name="Schmitz J."/>
            <person name="Zemann A."/>
            <person name="Churakov G."/>
            <person name="Kriegs J.O."/>
            <person name="Brosius J."/>
            <person name="Murchison E.P."/>
            <person name="Sachidanandam R."/>
            <person name="Smith C."/>
            <person name="Hannon G.J."/>
            <person name="Tsend-Ayush E."/>
            <person name="McMillan D."/>
            <person name="Attenborough R."/>
            <person name="Rens W."/>
            <person name="Ferguson-Smith M."/>
            <person name="Lefevre C.M."/>
            <person name="Sharp J.A."/>
            <person name="Nicholas K.R."/>
            <person name="Ray D.A."/>
            <person name="Kube M."/>
            <person name="Reinhardt R."/>
            <person name="Pringle T.H."/>
            <person name="Taylor J."/>
            <person name="Jones R.C."/>
            <person name="Nixon B."/>
            <person name="Dacheux J.L."/>
            <person name="Niwa H."/>
            <person name="Sekita Y."/>
            <person name="Huang X."/>
            <person name="Stark A."/>
            <person name="Kheradpour P."/>
            <person name="Kellis M."/>
            <person name="Flicek P."/>
            <person name="Chen Y."/>
            <person name="Webber C."/>
            <person name="Hardison R."/>
            <person name="Nelson J."/>
            <person name="Hallsworth-Pepin K."/>
            <person name="Delehaunty K."/>
            <person name="Markovic C."/>
            <person name="Minx P."/>
            <person name="Feng Y."/>
            <person name="Kremitzki C."/>
            <person name="Mitreva M."/>
            <person name="Glasscock J."/>
            <person name="Wylie T."/>
            <person name="Wohldmann P."/>
            <person name="Thiru P."/>
            <person name="Nhan M.N."/>
            <person name="Pohl C.S."/>
            <person name="Smith S.M."/>
            <person name="Hou S."/>
            <person name="Nefedov M."/>
            <person name="de Jong P.J."/>
            <person name="Renfree M.B."/>
            <person name="Mardis E.R."/>
            <person name="Wilson R.K."/>
        </authorList>
    </citation>
    <scope>NUCLEOTIDE SEQUENCE [LARGE SCALE GENOMIC DNA]</scope>
    <source>
        <strain evidence="7 8">Glennie</strain>
    </source>
</reference>
<feature type="region of interest" description="Disordered" evidence="6">
    <location>
        <begin position="196"/>
        <end position="257"/>
    </location>
</feature>
<dbReference type="GeneID" id="100078967"/>
<dbReference type="GO" id="GO:1902570">
    <property type="term" value="P:protein localization to nucleolus"/>
    <property type="evidence" value="ECO:0007669"/>
    <property type="project" value="Ensembl"/>
</dbReference>
<dbReference type="GO" id="GO:0000794">
    <property type="term" value="C:condensed nuclear chromosome"/>
    <property type="evidence" value="ECO:0007669"/>
    <property type="project" value="Ensembl"/>
</dbReference>
<dbReference type="FunCoup" id="F7FNC6">
    <property type="interactions" value="1878"/>
</dbReference>
<dbReference type="GO" id="GO:0007080">
    <property type="term" value="P:mitotic metaphase chromosome alignment"/>
    <property type="evidence" value="ECO:0007669"/>
    <property type="project" value="Ensembl"/>
</dbReference>
<dbReference type="InParanoid" id="F7FNC6"/>
<feature type="compositionally biased region" description="Basic and acidic residues" evidence="6">
    <location>
        <begin position="292"/>
        <end position="303"/>
    </location>
</feature>
<protein>
    <recommendedName>
        <fullName evidence="5">Ribosome biogenesis regulatory protein</fullName>
    </recommendedName>
</protein>
<dbReference type="GO" id="GO:0042273">
    <property type="term" value="P:ribosomal large subunit biogenesis"/>
    <property type="evidence" value="ECO:0000318"/>
    <property type="project" value="GO_Central"/>
</dbReference>
<feature type="compositionally biased region" description="Gly residues" evidence="6">
    <location>
        <begin position="331"/>
        <end position="360"/>
    </location>
</feature>
<dbReference type="GO" id="GO:0030687">
    <property type="term" value="C:preribosome, large subunit precursor"/>
    <property type="evidence" value="ECO:0000318"/>
    <property type="project" value="GO_Central"/>
</dbReference>
<reference evidence="7" key="2">
    <citation type="submission" date="2025-08" db="UniProtKB">
        <authorList>
            <consortium name="Ensembl"/>
        </authorList>
    </citation>
    <scope>IDENTIFICATION</scope>
    <source>
        <strain evidence="7">Glennie</strain>
    </source>
</reference>
<comment type="subcellular location">
    <subcellularLocation>
        <location evidence="1 5">Nucleus</location>
    </subcellularLocation>
</comment>
<comment type="similarity">
    <text evidence="2 5">Belongs to the RRS1 family.</text>
</comment>
<accession>F7FNC6</accession>
<keyword evidence="3 5" id="KW-0690">Ribosome biogenesis</keyword>
<organism evidence="7 8">
    <name type="scientific">Ornithorhynchus anatinus</name>
    <name type="common">Duckbill platypus</name>
    <dbReference type="NCBI Taxonomy" id="9258"/>
    <lineage>
        <taxon>Eukaryota</taxon>
        <taxon>Metazoa</taxon>
        <taxon>Chordata</taxon>
        <taxon>Craniata</taxon>
        <taxon>Vertebrata</taxon>
        <taxon>Euteleostomi</taxon>
        <taxon>Mammalia</taxon>
        <taxon>Monotremata</taxon>
        <taxon>Ornithorhynchidae</taxon>
        <taxon>Ornithorhynchus</taxon>
    </lineage>
</organism>
<dbReference type="Proteomes" id="UP000002279">
    <property type="component" value="Chromosome X5"/>
</dbReference>
<dbReference type="GO" id="GO:0008097">
    <property type="term" value="F:5S rRNA binding"/>
    <property type="evidence" value="ECO:0007669"/>
    <property type="project" value="Ensembl"/>
</dbReference>
<dbReference type="CTD" id="23212"/>
<feature type="compositionally biased region" description="Basic and acidic residues" evidence="6">
    <location>
        <begin position="206"/>
        <end position="226"/>
    </location>
</feature>
<evidence type="ECO:0000256" key="1">
    <source>
        <dbReference type="ARBA" id="ARBA00004123"/>
    </source>
</evidence>
<dbReference type="STRING" id="9258.ENSOANP00000019535"/>
<keyword evidence="8" id="KW-1185">Reference proteome</keyword>
<reference evidence="7" key="3">
    <citation type="submission" date="2025-09" db="UniProtKB">
        <authorList>
            <consortium name="Ensembl"/>
        </authorList>
    </citation>
    <scope>IDENTIFICATION</scope>
    <source>
        <strain evidence="7">Glennie</strain>
    </source>
</reference>
<dbReference type="KEGG" id="oaa:100078967"/>
<dbReference type="GO" id="GO:0000027">
    <property type="term" value="P:ribosomal large subunit assembly"/>
    <property type="evidence" value="ECO:0007669"/>
    <property type="project" value="Ensembl"/>
</dbReference>
<gene>
    <name evidence="7" type="primary">RRS1</name>
</gene>
<evidence type="ECO:0000256" key="6">
    <source>
        <dbReference type="SAM" id="MobiDB-lite"/>
    </source>
</evidence>
<evidence type="ECO:0000256" key="5">
    <source>
        <dbReference type="RuleBase" id="RU364132"/>
    </source>
</evidence>